<organism evidence="1">
    <name type="scientific">viral metagenome</name>
    <dbReference type="NCBI Taxonomy" id="1070528"/>
    <lineage>
        <taxon>unclassified sequences</taxon>
        <taxon>metagenomes</taxon>
        <taxon>organismal metagenomes</taxon>
    </lineage>
</organism>
<sequence length="56" mass="6673">MPSRNKVPEQPDHYDYEIYLGHVCSRCKGRIGYDCDCYVPEDIIDPDEPWEIRREA</sequence>
<reference evidence="1" key="1">
    <citation type="submission" date="2020-03" db="EMBL/GenBank/DDBJ databases">
        <title>The deep terrestrial virosphere.</title>
        <authorList>
            <person name="Holmfeldt K."/>
            <person name="Nilsson E."/>
            <person name="Simone D."/>
            <person name="Lopez-Fernandez M."/>
            <person name="Wu X."/>
            <person name="de Brujin I."/>
            <person name="Lundin D."/>
            <person name="Andersson A."/>
            <person name="Bertilsson S."/>
            <person name="Dopson M."/>
        </authorList>
    </citation>
    <scope>NUCLEOTIDE SEQUENCE</scope>
    <source>
        <strain evidence="1">MM415A05670</strain>
    </source>
</reference>
<dbReference type="AlphaFoldDB" id="A0A6M3JG13"/>
<name>A0A6M3JG13_9ZZZZ</name>
<accession>A0A6M3JG13</accession>
<protein>
    <submittedName>
        <fullName evidence="1">Uncharacterized protein</fullName>
    </submittedName>
</protein>
<proteinExistence type="predicted"/>
<dbReference type="EMBL" id="MT141651">
    <property type="protein sequence ID" value="QJA68806.1"/>
    <property type="molecule type" value="Genomic_DNA"/>
</dbReference>
<evidence type="ECO:0000313" key="1">
    <source>
        <dbReference type="EMBL" id="QJA68806.1"/>
    </source>
</evidence>
<gene>
    <name evidence="1" type="ORF">MM415A05670_0003</name>
</gene>